<keyword evidence="3" id="KW-1185">Reference proteome</keyword>
<accession>A0A9W7M5K2</accession>
<protein>
    <recommendedName>
        <fullName evidence="1">DUF4283 domain-containing protein</fullName>
    </recommendedName>
</protein>
<feature type="domain" description="DUF4283" evidence="1">
    <location>
        <begin position="35"/>
        <end position="115"/>
    </location>
</feature>
<evidence type="ECO:0000259" key="1">
    <source>
        <dbReference type="Pfam" id="PF14111"/>
    </source>
</evidence>
<name>A0A9W7M5K2_HIBTR</name>
<dbReference type="InterPro" id="IPR025558">
    <property type="entry name" value="DUF4283"/>
</dbReference>
<evidence type="ECO:0000313" key="2">
    <source>
        <dbReference type="EMBL" id="GMI86525.1"/>
    </source>
</evidence>
<dbReference type="AlphaFoldDB" id="A0A9W7M5K2"/>
<sequence length="165" mass="18984">MEDGLASLTIEDDEDNEIQVQEEGEGLPAGISSDLCFVGRFLTTSVIHFQSMRNTLANLWRPLGGIAISELGENRYLFRFFHPVDMERIEGGAPWNFNTRLLIFHRLKVGENPMEVPLHFAPFWILVYDVLHGYMSERVARQLGAFIGTFIEYDSKQFLWVTKEL</sequence>
<gene>
    <name evidence="2" type="ORF">HRI_002321800</name>
</gene>
<dbReference type="Proteomes" id="UP001165190">
    <property type="component" value="Unassembled WGS sequence"/>
</dbReference>
<reference evidence="2" key="1">
    <citation type="submission" date="2023-05" db="EMBL/GenBank/DDBJ databases">
        <title>Genome and transcriptome analyses reveal genes involved in the formation of fine ridges on petal epidermal cells in Hibiscus trionum.</title>
        <authorList>
            <person name="Koshimizu S."/>
            <person name="Masuda S."/>
            <person name="Ishii T."/>
            <person name="Shirasu K."/>
            <person name="Hoshino A."/>
            <person name="Arita M."/>
        </authorList>
    </citation>
    <scope>NUCLEOTIDE SEQUENCE</scope>
    <source>
        <strain evidence="2">Hamamatsu line</strain>
    </source>
</reference>
<organism evidence="2 3">
    <name type="scientific">Hibiscus trionum</name>
    <name type="common">Flower of an hour</name>
    <dbReference type="NCBI Taxonomy" id="183268"/>
    <lineage>
        <taxon>Eukaryota</taxon>
        <taxon>Viridiplantae</taxon>
        <taxon>Streptophyta</taxon>
        <taxon>Embryophyta</taxon>
        <taxon>Tracheophyta</taxon>
        <taxon>Spermatophyta</taxon>
        <taxon>Magnoliopsida</taxon>
        <taxon>eudicotyledons</taxon>
        <taxon>Gunneridae</taxon>
        <taxon>Pentapetalae</taxon>
        <taxon>rosids</taxon>
        <taxon>malvids</taxon>
        <taxon>Malvales</taxon>
        <taxon>Malvaceae</taxon>
        <taxon>Malvoideae</taxon>
        <taxon>Hibiscus</taxon>
    </lineage>
</organism>
<proteinExistence type="predicted"/>
<dbReference type="Pfam" id="PF14111">
    <property type="entry name" value="DUF4283"/>
    <property type="match status" value="1"/>
</dbReference>
<dbReference type="OrthoDB" id="1750606at2759"/>
<evidence type="ECO:0000313" key="3">
    <source>
        <dbReference type="Proteomes" id="UP001165190"/>
    </source>
</evidence>
<dbReference type="InterPro" id="IPR040256">
    <property type="entry name" value="At4g02000-like"/>
</dbReference>
<dbReference type="EMBL" id="BSYR01000021">
    <property type="protein sequence ID" value="GMI86525.1"/>
    <property type="molecule type" value="Genomic_DNA"/>
</dbReference>
<comment type="caution">
    <text evidence="2">The sequence shown here is derived from an EMBL/GenBank/DDBJ whole genome shotgun (WGS) entry which is preliminary data.</text>
</comment>
<dbReference type="PANTHER" id="PTHR31286">
    <property type="entry name" value="GLYCINE-RICH CELL WALL STRUCTURAL PROTEIN 1.8-LIKE"/>
    <property type="match status" value="1"/>
</dbReference>
<dbReference type="PANTHER" id="PTHR31286:SF153">
    <property type="entry name" value="DUF4283 DOMAIN PROTEIN"/>
    <property type="match status" value="1"/>
</dbReference>